<evidence type="ECO:0000256" key="5">
    <source>
        <dbReference type="SAM" id="Phobius"/>
    </source>
</evidence>
<comment type="similarity">
    <text evidence="1">Belongs to the DNA/RNA non-specific endonuclease family.</text>
</comment>
<evidence type="ECO:0000256" key="4">
    <source>
        <dbReference type="SAM" id="MobiDB-lite"/>
    </source>
</evidence>
<evidence type="ECO:0000256" key="3">
    <source>
        <dbReference type="PIRSR" id="PIRSR640255-2"/>
    </source>
</evidence>
<dbReference type="EMBL" id="JAUNZN010000002">
    <property type="protein sequence ID" value="KAK4826536.1"/>
    <property type="molecule type" value="Genomic_DNA"/>
</dbReference>
<feature type="compositionally biased region" description="Low complexity" evidence="4">
    <location>
        <begin position="1"/>
        <end position="27"/>
    </location>
</feature>
<evidence type="ECO:0000313" key="8">
    <source>
        <dbReference type="EMBL" id="KAK4826536.1"/>
    </source>
</evidence>
<dbReference type="InterPro" id="IPR020821">
    <property type="entry name" value="ENPP1-3/EXOG-like_nuc-like"/>
</dbReference>
<feature type="region of interest" description="Disordered" evidence="4">
    <location>
        <begin position="1"/>
        <end position="33"/>
    </location>
</feature>
<dbReference type="InterPro" id="IPR044925">
    <property type="entry name" value="His-Me_finger_sf"/>
</dbReference>
<keyword evidence="5" id="KW-0472">Membrane</keyword>
<feature type="active site" description="Proton acceptor" evidence="2">
    <location>
        <position position="172"/>
    </location>
</feature>
<dbReference type="GO" id="GO:0008409">
    <property type="term" value="F:5'-3' exonuclease activity"/>
    <property type="evidence" value="ECO:0007669"/>
    <property type="project" value="TreeGrafter"/>
</dbReference>
<dbReference type="SMART" id="SM00892">
    <property type="entry name" value="Endonuclease_NS"/>
    <property type="match status" value="1"/>
</dbReference>
<keyword evidence="5" id="KW-1133">Transmembrane helix</keyword>
<evidence type="ECO:0008006" key="10">
    <source>
        <dbReference type="Google" id="ProtNLM"/>
    </source>
</evidence>
<accession>A0AAN7PPU1</accession>
<sequence length="272" mass="30309">MPPWQPGARAAAGGPAGGAAAQRGAAVTPPPPRRPAAMVAFPRHRRFLGGFVCGAVTVAAASCWTAWRLLGSQNQPELVPGRALPEEPVEESLLEKYGFPEAGTETRHYTNHALSYDQAKRVPRWVIEHISKQKTLGNADRRHCKFRPDPNIPLMFSAVNEDYLGSGWSRGHMAPAGDNKFSTRAMAETFYLSNIVPQNYENNAGFWNRMEMYCRELTERFEDVWVVSGPLTLPQTNDDGKRSVTYQVCIYVAGLTVQWSYVIYLFKIHIVA</sequence>
<dbReference type="GO" id="GO:0046872">
    <property type="term" value="F:metal ion binding"/>
    <property type="evidence" value="ECO:0007669"/>
    <property type="project" value="UniProtKB-KW"/>
</dbReference>
<dbReference type="CDD" id="cd00091">
    <property type="entry name" value="NUC"/>
    <property type="match status" value="1"/>
</dbReference>
<feature type="transmembrane region" description="Helical" evidence="5">
    <location>
        <begin position="47"/>
        <end position="67"/>
    </location>
</feature>
<dbReference type="AlphaFoldDB" id="A0AAN7PPU1"/>
<keyword evidence="5" id="KW-0812">Transmembrane</keyword>
<comment type="caution">
    <text evidence="8">The sequence shown here is derived from an EMBL/GenBank/DDBJ whole genome shotgun (WGS) entry which is preliminary data.</text>
</comment>
<protein>
    <recommendedName>
        <fullName evidence="10">Nuclease EXOG, mitochondrial</fullName>
    </recommendedName>
</protein>
<dbReference type="PANTHER" id="PTHR13966">
    <property type="entry name" value="ENDONUCLEASE RELATED"/>
    <property type="match status" value="1"/>
</dbReference>
<evidence type="ECO:0000259" key="7">
    <source>
        <dbReference type="SMART" id="SM00892"/>
    </source>
</evidence>
<evidence type="ECO:0000259" key="6">
    <source>
        <dbReference type="SMART" id="SM00477"/>
    </source>
</evidence>
<dbReference type="InterPro" id="IPR044929">
    <property type="entry name" value="DNA/RNA_non-sp_Endonuclease_sf"/>
</dbReference>
<feature type="domain" description="DNA/RNA non-specific endonuclease/pyrophosphatase/phosphodiesterase" evidence="7">
    <location>
        <begin position="108"/>
        <end position="272"/>
    </location>
</feature>
<gene>
    <name evidence="8" type="ORF">QYF61_010056</name>
</gene>
<dbReference type="GO" id="GO:0006309">
    <property type="term" value="P:apoptotic DNA fragmentation"/>
    <property type="evidence" value="ECO:0007669"/>
    <property type="project" value="TreeGrafter"/>
</dbReference>
<dbReference type="GO" id="GO:0003676">
    <property type="term" value="F:nucleic acid binding"/>
    <property type="evidence" value="ECO:0007669"/>
    <property type="project" value="InterPro"/>
</dbReference>
<dbReference type="Pfam" id="PF01223">
    <property type="entry name" value="Endonuclease_NS"/>
    <property type="match status" value="1"/>
</dbReference>
<keyword evidence="3" id="KW-0479">Metal-binding</keyword>
<organism evidence="8 9">
    <name type="scientific">Mycteria americana</name>
    <name type="common">Wood stork</name>
    <dbReference type="NCBI Taxonomy" id="33587"/>
    <lineage>
        <taxon>Eukaryota</taxon>
        <taxon>Metazoa</taxon>
        <taxon>Chordata</taxon>
        <taxon>Craniata</taxon>
        <taxon>Vertebrata</taxon>
        <taxon>Euteleostomi</taxon>
        <taxon>Archelosauria</taxon>
        <taxon>Archosauria</taxon>
        <taxon>Dinosauria</taxon>
        <taxon>Saurischia</taxon>
        <taxon>Theropoda</taxon>
        <taxon>Coelurosauria</taxon>
        <taxon>Aves</taxon>
        <taxon>Neognathae</taxon>
        <taxon>Neoaves</taxon>
        <taxon>Aequornithes</taxon>
        <taxon>Ciconiiformes</taxon>
        <taxon>Ciconiidae</taxon>
        <taxon>Mycteria</taxon>
    </lineage>
</organism>
<dbReference type="SMART" id="SM00477">
    <property type="entry name" value="NUC"/>
    <property type="match status" value="1"/>
</dbReference>
<dbReference type="Proteomes" id="UP001333110">
    <property type="component" value="Unassembled WGS sequence"/>
</dbReference>
<dbReference type="PANTHER" id="PTHR13966:SF19">
    <property type="entry name" value="NUCLEASE EXOG, MITOCHONDRIAL"/>
    <property type="match status" value="1"/>
</dbReference>
<proteinExistence type="inferred from homology"/>
<dbReference type="GO" id="GO:0004521">
    <property type="term" value="F:RNA endonuclease activity"/>
    <property type="evidence" value="ECO:0007669"/>
    <property type="project" value="TreeGrafter"/>
</dbReference>
<dbReference type="InterPro" id="IPR040255">
    <property type="entry name" value="Non-specific_endonuclease"/>
</dbReference>
<keyword evidence="9" id="KW-1185">Reference proteome</keyword>
<feature type="binding site" evidence="3">
    <location>
        <position position="203"/>
    </location>
    <ligand>
        <name>Mg(2+)</name>
        <dbReference type="ChEBI" id="CHEBI:18420"/>
        <note>catalytic</note>
    </ligand>
</feature>
<feature type="domain" description="ENPP1-3/EXOG-like endonuclease/phosphodiesterase" evidence="6">
    <location>
        <begin position="109"/>
        <end position="272"/>
    </location>
</feature>
<dbReference type="SUPFAM" id="SSF54060">
    <property type="entry name" value="His-Me finger endonucleases"/>
    <property type="match status" value="1"/>
</dbReference>
<dbReference type="GO" id="GO:0005743">
    <property type="term" value="C:mitochondrial inner membrane"/>
    <property type="evidence" value="ECO:0007669"/>
    <property type="project" value="TreeGrafter"/>
</dbReference>
<dbReference type="Gene3D" id="3.40.570.10">
    <property type="entry name" value="Extracellular Endonuclease, subunit A"/>
    <property type="match status" value="1"/>
</dbReference>
<reference evidence="8 9" key="1">
    <citation type="journal article" date="2023" name="J. Hered.">
        <title>Chromosome-level genome of the wood stork (Mycteria americana) provides insight into avian chromosome evolution.</title>
        <authorList>
            <person name="Flamio R. Jr."/>
            <person name="Ramstad K.M."/>
        </authorList>
    </citation>
    <scope>NUCLEOTIDE SEQUENCE [LARGE SCALE GENOMIC DNA]</scope>
    <source>
        <strain evidence="8">JAX WOST 10</strain>
    </source>
</reference>
<evidence type="ECO:0000313" key="9">
    <source>
        <dbReference type="Proteomes" id="UP001333110"/>
    </source>
</evidence>
<dbReference type="GO" id="GO:0005634">
    <property type="term" value="C:nucleus"/>
    <property type="evidence" value="ECO:0007669"/>
    <property type="project" value="TreeGrafter"/>
</dbReference>
<dbReference type="InterPro" id="IPR001604">
    <property type="entry name" value="Endo_G_ENPP1-like_dom"/>
</dbReference>
<evidence type="ECO:0000256" key="1">
    <source>
        <dbReference type="ARBA" id="ARBA00010052"/>
    </source>
</evidence>
<evidence type="ECO:0000256" key="2">
    <source>
        <dbReference type="PIRSR" id="PIRSR640255-1"/>
    </source>
</evidence>
<dbReference type="GO" id="GO:0000014">
    <property type="term" value="F:single-stranded DNA endodeoxyribonuclease activity"/>
    <property type="evidence" value="ECO:0007669"/>
    <property type="project" value="TreeGrafter"/>
</dbReference>
<name>A0AAN7PPU1_MYCAM</name>